<feature type="region of interest" description="Disordered" evidence="1">
    <location>
        <begin position="60"/>
        <end position="101"/>
    </location>
</feature>
<dbReference type="Proteomes" id="UP000095281">
    <property type="component" value="Unplaced"/>
</dbReference>
<keyword evidence="2" id="KW-0472">Membrane</keyword>
<dbReference type="AlphaFoldDB" id="A0A1I8BTA8"/>
<keyword evidence="2" id="KW-0812">Transmembrane</keyword>
<name>A0A1I8BTA8_MELHA</name>
<protein>
    <submittedName>
        <fullName evidence="4">Uncharacterized protein</fullName>
    </submittedName>
</protein>
<evidence type="ECO:0000256" key="1">
    <source>
        <dbReference type="SAM" id="MobiDB-lite"/>
    </source>
</evidence>
<evidence type="ECO:0000313" key="4">
    <source>
        <dbReference type="WBParaSite" id="MhA1_Contig520.frz3.gene33"/>
    </source>
</evidence>
<dbReference type="WBParaSite" id="MhA1_Contig520.frz3.gene33">
    <property type="protein sequence ID" value="MhA1_Contig520.frz3.gene33"/>
    <property type="gene ID" value="MhA1_Contig520.frz3.gene33"/>
</dbReference>
<proteinExistence type="predicted"/>
<organism evidence="3 4">
    <name type="scientific">Meloidogyne hapla</name>
    <name type="common">Root-knot nematode worm</name>
    <dbReference type="NCBI Taxonomy" id="6305"/>
    <lineage>
        <taxon>Eukaryota</taxon>
        <taxon>Metazoa</taxon>
        <taxon>Ecdysozoa</taxon>
        <taxon>Nematoda</taxon>
        <taxon>Chromadorea</taxon>
        <taxon>Rhabditida</taxon>
        <taxon>Tylenchina</taxon>
        <taxon>Tylenchomorpha</taxon>
        <taxon>Tylenchoidea</taxon>
        <taxon>Meloidogynidae</taxon>
        <taxon>Meloidogyninae</taxon>
        <taxon>Meloidogyne</taxon>
    </lineage>
</organism>
<evidence type="ECO:0000256" key="2">
    <source>
        <dbReference type="SAM" id="Phobius"/>
    </source>
</evidence>
<feature type="transmembrane region" description="Helical" evidence="2">
    <location>
        <begin position="12"/>
        <end position="32"/>
    </location>
</feature>
<accession>A0A1I8BTA8</accession>
<reference evidence="4" key="1">
    <citation type="submission" date="2016-11" db="UniProtKB">
        <authorList>
            <consortium name="WormBaseParasite"/>
        </authorList>
    </citation>
    <scope>IDENTIFICATION</scope>
</reference>
<sequence>MLITIGVIEGGLILCFIFNVLAIVFIVIWYRYIDYMNGDDKSCLCFSTIIGCIKGRANNQRQQQRQRQHPTEANYTIPEATRHPQLPYIDDSPPIQQFSNF</sequence>
<keyword evidence="2" id="KW-1133">Transmembrane helix</keyword>
<keyword evidence="3" id="KW-1185">Reference proteome</keyword>
<evidence type="ECO:0000313" key="3">
    <source>
        <dbReference type="Proteomes" id="UP000095281"/>
    </source>
</evidence>